<evidence type="ECO:0000256" key="6">
    <source>
        <dbReference type="PIRNR" id="PIRNR000139"/>
    </source>
</evidence>
<keyword evidence="3" id="KW-0677">Repeat</keyword>
<feature type="domain" description="4Fe-4S ferredoxin-type" evidence="7">
    <location>
        <begin position="64"/>
        <end position="88"/>
    </location>
</feature>
<comment type="catalytic activity">
    <reaction evidence="6">
        <text>glycolate + A = glyoxylate + AH2</text>
        <dbReference type="Rhea" id="RHEA:21264"/>
        <dbReference type="ChEBI" id="CHEBI:13193"/>
        <dbReference type="ChEBI" id="CHEBI:17499"/>
        <dbReference type="ChEBI" id="CHEBI:29805"/>
        <dbReference type="ChEBI" id="CHEBI:36655"/>
        <dbReference type="EC" id="1.1.99.14"/>
    </reaction>
</comment>
<organism evidence="8 9">
    <name type="scientific">Methylacidimicrobium cyclopophantes</name>
    <dbReference type="NCBI Taxonomy" id="1041766"/>
    <lineage>
        <taxon>Bacteria</taxon>
        <taxon>Pseudomonadati</taxon>
        <taxon>Verrucomicrobiota</taxon>
        <taxon>Methylacidimicrobium</taxon>
    </lineage>
</organism>
<comment type="function">
    <text evidence="6">Component of a complex that catalyzes the oxidation of glycolate to glyoxylate.</text>
</comment>
<evidence type="ECO:0000256" key="1">
    <source>
        <dbReference type="ARBA" id="ARBA00022485"/>
    </source>
</evidence>
<keyword evidence="6" id="KW-0813">Transport</keyword>
<reference evidence="8" key="1">
    <citation type="submission" date="2019-09" db="EMBL/GenBank/DDBJ databases">
        <authorList>
            <person name="Cremers G."/>
        </authorList>
    </citation>
    <scope>NUCLEOTIDE SEQUENCE [LARGE SCALE GENOMIC DNA]</scope>
    <source>
        <strain evidence="8">3B</strain>
    </source>
</reference>
<comment type="caution">
    <text evidence="8">The sequence shown here is derived from an EMBL/GenBank/DDBJ whole genome shotgun (WGS) entry which is preliminary data.</text>
</comment>
<protein>
    <recommendedName>
        <fullName evidence="6">Glycolate oxidase iron-sulfur subunit</fullName>
        <ecNumber evidence="6">1.1.99.14</ecNumber>
    </recommendedName>
</protein>
<dbReference type="InterPro" id="IPR017900">
    <property type="entry name" value="4Fe4S_Fe_S_CS"/>
</dbReference>
<dbReference type="EMBL" id="CABFUZ020000081">
    <property type="protein sequence ID" value="VVM05190.1"/>
    <property type="molecule type" value="Genomic_DNA"/>
</dbReference>
<dbReference type="InterPro" id="IPR009051">
    <property type="entry name" value="Helical_ferredxn"/>
</dbReference>
<dbReference type="RefSeq" id="WP_142524562.1">
    <property type="nucleotide sequence ID" value="NZ_CABFUZ020000081.1"/>
</dbReference>
<dbReference type="Pfam" id="PF13183">
    <property type="entry name" value="Fer4_8"/>
    <property type="match status" value="1"/>
</dbReference>
<evidence type="ECO:0000256" key="5">
    <source>
        <dbReference type="ARBA" id="ARBA00023014"/>
    </source>
</evidence>
<evidence type="ECO:0000259" key="7">
    <source>
        <dbReference type="PROSITE" id="PS51379"/>
    </source>
</evidence>
<evidence type="ECO:0000313" key="9">
    <source>
        <dbReference type="Proteomes" id="UP000381693"/>
    </source>
</evidence>
<comment type="cofactor">
    <cofactor evidence="6">
        <name>[4Fe-4S] cluster</name>
        <dbReference type="ChEBI" id="CHEBI:49883"/>
    </cofactor>
    <text evidence="6">Binds 2 [4Fe-4S] clusters.</text>
</comment>
<dbReference type="InterPro" id="IPR017896">
    <property type="entry name" value="4Fe4S_Fe-S-bd"/>
</dbReference>
<dbReference type="OrthoDB" id="9770306at2"/>
<keyword evidence="5 6" id="KW-0411">Iron-sulfur</keyword>
<comment type="catalytic activity">
    <reaction evidence="6">
        <text>(R)-lactate + A = pyruvate + AH2</text>
        <dbReference type="Rhea" id="RHEA:15089"/>
        <dbReference type="ChEBI" id="CHEBI:13193"/>
        <dbReference type="ChEBI" id="CHEBI:15361"/>
        <dbReference type="ChEBI" id="CHEBI:16004"/>
        <dbReference type="ChEBI" id="CHEBI:17499"/>
    </reaction>
</comment>
<evidence type="ECO:0000313" key="8">
    <source>
        <dbReference type="EMBL" id="VVM05190.1"/>
    </source>
</evidence>
<dbReference type="EC" id="1.1.99.14" evidence="6"/>
<dbReference type="PANTHER" id="PTHR32479">
    <property type="entry name" value="GLYCOLATE OXIDASE IRON-SULFUR SUBUNIT"/>
    <property type="match status" value="1"/>
</dbReference>
<dbReference type="Proteomes" id="UP000381693">
    <property type="component" value="Unassembled WGS sequence"/>
</dbReference>
<dbReference type="GO" id="GO:0046872">
    <property type="term" value="F:metal ion binding"/>
    <property type="evidence" value="ECO:0007669"/>
    <property type="project" value="UniProtKB-UniRule"/>
</dbReference>
<feature type="domain" description="4Fe-4S ferredoxin-type" evidence="7">
    <location>
        <begin position="16"/>
        <end position="45"/>
    </location>
</feature>
<dbReference type="PANTHER" id="PTHR32479:SF17">
    <property type="entry name" value="GLYCOLATE OXIDASE IRON-SULFUR SUBUNIT"/>
    <property type="match status" value="1"/>
</dbReference>
<dbReference type="InterPro" id="IPR004017">
    <property type="entry name" value="Cys_rich_dom"/>
</dbReference>
<dbReference type="PIRSF" id="PIRSF000139">
    <property type="entry name" value="Glc_ox_4Fe-4S"/>
    <property type="match status" value="1"/>
</dbReference>
<keyword evidence="9" id="KW-1185">Reference proteome</keyword>
<gene>
    <name evidence="8" type="primary">glcF</name>
    <name evidence="8" type="ORF">MAMC_00462</name>
</gene>
<dbReference type="NCBIfam" id="NF008434">
    <property type="entry name" value="PRK11274.1"/>
    <property type="match status" value="1"/>
</dbReference>
<dbReference type="PROSITE" id="PS51379">
    <property type="entry name" value="4FE4S_FER_2"/>
    <property type="match status" value="2"/>
</dbReference>
<dbReference type="GO" id="GO:0051539">
    <property type="term" value="F:4 iron, 4 sulfur cluster binding"/>
    <property type="evidence" value="ECO:0007669"/>
    <property type="project" value="UniProtKB-UniRule"/>
</dbReference>
<dbReference type="InterPro" id="IPR012257">
    <property type="entry name" value="Glc_ox_4Fe-4S"/>
</dbReference>
<dbReference type="PROSITE" id="PS00198">
    <property type="entry name" value="4FE4S_FER_1"/>
    <property type="match status" value="2"/>
</dbReference>
<keyword evidence="1 6" id="KW-0004">4Fe-4S</keyword>
<accession>A0A5E6MGJ9</accession>
<dbReference type="SUPFAM" id="SSF46548">
    <property type="entry name" value="alpha-helical ferredoxin"/>
    <property type="match status" value="1"/>
</dbReference>
<dbReference type="Gene3D" id="1.10.1060.10">
    <property type="entry name" value="Alpha-helical ferredoxin"/>
    <property type="match status" value="1"/>
</dbReference>
<keyword evidence="4 6" id="KW-0408">Iron</keyword>
<name>A0A5E6MGJ9_9BACT</name>
<keyword evidence="6" id="KW-0249">Electron transport</keyword>
<evidence type="ECO:0000256" key="2">
    <source>
        <dbReference type="ARBA" id="ARBA00022723"/>
    </source>
</evidence>
<dbReference type="GO" id="GO:0019154">
    <property type="term" value="F:glycolate dehydrogenase activity"/>
    <property type="evidence" value="ECO:0007669"/>
    <property type="project" value="UniProtKB-EC"/>
</dbReference>
<sequence length="425" mass="45955">MEARLSQSLLGERAAWEGERLLRACVHCGFCLPACPTYQLLGDELDSPRGRIYLIKEVLEGRGSAIAQEHLDRCLLCRACERECPSGVQYGRLVMVTRPLVSAQSPRSLRDRLARGLIAAVASDPSRLSRAVALARSIRPFLPAPLAAKLPPRPPTPPPLPRHRQHPRRVLVVPGCAQSVLSPATHISLARVCDRLGIEPVFSPGSGCCGALFHHFGSAERALRQIRRNIDLWSPALESGAEALLIPASACSLMVREYPELLENDPAYAERARRIASAVKDPADLLLSEKIDAPFAPPGRAVALHCPCTQRPGVVETLFQRLGIPLSRQPNSPACCGAAGAYALLQPKLSGRLRSLKTAALEAGDPEEIVTANIGCQLHLAGGSRIRVRHWIELVDECQIRSGSRESDAAIRGSLPAQANEENSP</sequence>
<dbReference type="AlphaFoldDB" id="A0A5E6MGJ9"/>
<evidence type="ECO:0000256" key="3">
    <source>
        <dbReference type="ARBA" id="ARBA00022737"/>
    </source>
</evidence>
<evidence type="ECO:0000256" key="4">
    <source>
        <dbReference type="ARBA" id="ARBA00023004"/>
    </source>
</evidence>
<dbReference type="Pfam" id="PF02754">
    <property type="entry name" value="CCG"/>
    <property type="match status" value="2"/>
</dbReference>
<proteinExistence type="predicted"/>
<keyword evidence="2 6" id="KW-0479">Metal-binding</keyword>